<dbReference type="Pfam" id="PF00781">
    <property type="entry name" value="DAGK_cat"/>
    <property type="match status" value="1"/>
</dbReference>
<organism evidence="8 9">
    <name type="scientific">Oerskovia merdavium</name>
    <dbReference type="NCBI Taxonomy" id="2762227"/>
    <lineage>
        <taxon>Bacteria</taxon>
        <taxon>Bacillati</taxon>
        <taxon>Actinomycetota</taxon>
        <taxon>Actinomycetes</taxon>
        <taxon>Micrococcales</taxon>
        <taxon>Cellulomonadaceae</taxon>
        <taxon>Oerskovia</taxon>
    </lineage>
</organism>
<keyword evidence="4" id="KW-0378">Hydrolase</keyword>
<dbReference type="Gene3D" id="3.40.50.10330">
    <property type="entry name" value="Probable inorganic polyphosphate/atp-NAD kinase, domain 1"/>
    <property type="match status" value="1"/>
</dbReference>
<keyword evidence="9" id="KW-1185">Reference proteome</keyword>
<dbReference type="Gene3D" id="2.60.200.40">
    <property type="match status" value="1"/>
</dbReference>
<dbReference type="InterPro" id="IPR001206">
    <property type="entry name" value="Diacylglycerol_kinase_cat_dom"/>
</dbReference>
<dbReference type="RefSeq" id="WP_191803729.1">
    <property type="nucleotide sequence ID" value="NZ_JACSQF010000010.1"/>
</dbReference>
<keyword evidence="6" id="KW-0472">Membrane</keyword>
<sequence>MPSHSPVPVQNRRRRPRFTGLIKPHEAFPAIARLDRRMNERTYGRRLGPQADAALVRLSTAANHSVLWMVLGAGLAATGARGRRAAVRGLGTLAVASATANLLGKGLFGGDRPAADVLPLVRRLRRYPTTPSFPSGHSASAAAFATGVAIEWPAAGLVVAPVAGAVMYSRLHVGAHWFSDVVGGAALGVGLAVLGRWLVPSPPGPAPDVPAGPPTDVPALPDGEGLFVVVNTSAGSGRILKEDPLEVLRRDLPKARVHVLAEGDDLHELYDLAARGQADRADRADQAGHAGHAGTTSDDVRPAVALGISGGDGTVSTAAAAAREHGLPLVVLPGGTLNHFAKAADLTSMSATVDAVRTGSGVSVDVAELRVDGKDPLTVLNTFSLGIYPELVSQRERAEKRLGKWPATVWATSRVLRSAAPLRLSVDGVVGSYWSFFAGVDKYVPQNLAPVERIRLDDGVLDVRTGRAEKRYSRVRLFLETVAGGGASSLARRVQPLERHLAVDSWTTPDLALRFGDGPPHDPVILAHDGETLEIDGDRVVDATLTMVPGGLRIYAPTDPTAG</sequence>
<comment type="subcellular location">
    <subcellularLocation>
        <location evidence="1">Cell membrane</location>
        <topology evidence="1">Multi-pass membrane protein</topology>
    </subcellularLocation>
</comment>
<dbReference type="PANTHER" id="PTHR14969:SF62">
    <property type="entry name" value="DECAPRENYLPHOSPHORYL-5-PHOSPHORIBOSE PHOSPHATASE RV3807C-RELATED"/>
    <property type="match status" value="1"/>
</dbReference>
<dbReference type="InterPro" id="IPR016064">
    <property type="entry name" value="NAD/diacylglycerol_kinase_sf"/>
</dbReference>
<evidence type="ECO:0000256" key="1">
    <source>
        <dbReference type="ARBA" id="ARBA00004651"/>
    </source>
</evidence>
<name>A0ABR8U0P6_9CELL</name>
<dbReference type="InterPro" id="IPR036938">
    <property type="entry name" value="PAP2/HPO_sf"/>
</dbReference>
<comment type="caution">
    <text evidence="8">The sequence shown here is derived from an EMBL/GenBank/DDBJ whole genome shotgun (WGS) entry which is preliminary data.</text>
</comment>
<evidence type="ECO:0000256" key="6">
    <source>
        <dbReference type="ARBA" id="ARBA00023136"/>
    </source>
</evidence>
<feature type="domain" description="DAGKc" evidence="7">
    <location>
        <begin position="221"/>
        <end position="373"/>
    </location>
</feature>
<dbReference type="EMBL" id="JACSQF010000010">
    <property type="protein sequence ID" value="MBD7981268.1"/>
    <property type="molecule type" value="Genomic_DNA"/>
</dbReference>
<dbReference type="Gene3D" id="1.20.144.10">
    <property type="entry name" value="Phosphatidic acid phosphatase type 2/haloperoxidase"/>
    <property type="match status" value="1"/>
</dbReference>
<dbReference type="SUPFAM" id="SSF111331">
    <property type="entry name" value="NAD kinase/diacylglycerol kinase-like"/>
    <property type="match status" value="1"/>
</dbReference>
<dbReference type="PANTHER" id="PTHR14969">
    <property type="entry name" value="SPHINGOSINE-1-PHOSPHATE PHOSPHOHYDROLASE"/>
    <property type="match status" value="1"/>
</dbReference>
<evidence type="ECO:0000259" key="7">
    <source>
        <dbReference type="PROSITE" id="PS50146"/>
    </source>
</evidence>
<evidence type="ECO:0000256" key="2">
    <source>
        <dbReference type="ARBA" id="ARBA00022475"/>
    </source>
</evidence>
<dbReference type="SMART" id="SM00014">
    <property type="entry name" value="acidPPc"/>
    <property type="match status" value="1"/>
</dbReference>
<evidence type="ECO:0000256" key="3">
    <source>
        <dbReference type="ARBA" id="ARBA00022692"/>
    </source>
</evidence>
<dbReference type="CDD" id="cd01610">
    <property type="entry name" value="PAP2_like"/>
    <property type="match status" value="1"/>
</dbReference>
<keyword evidence="2" id="KW-1003">Cell membrane</keyword>
<dbReference type="SUPFAM" id="SSF48317">
    <property type="entry name" value="Acid phosphatase/Vanadium-dependent haloperoxidase"/>
    <property type="match status" value="1"/>
</dbReference>
<proteinExistence type="predicted"/>
<dbReference type="InterPro" id="IPR000326">
    <property type="entry name" value="PAP2/HPO"/>
</dbReference>
<protein>
    <submittedName>
        <fullName evidence="8">Phosphatase PAP2 family protein</fullName>
    </submittedName>
</protein>
<evidence type="ECO:0000256" key="4">
    <source>
        <dbReference type="ARBA" id="ARBA00022801"/>
    </source>
</evidence>
<evidence type="ECO:0000313" key="9">
    <source>
        <dbReference type="Proteomes" id="UP000655570"/>
    </source>
</evidence>
<keyword evidence="3" id="KW-0812">Transmembrane</keyword>
<accession>A0ABR8U0P6</accession>
<keyword evidence="5" id="KW-1133">Transmembrane helix</keyword>
<gene>
    <name evidence="8" type="ORF">H9641_11160</name>
</gene>
<dbReference type="PROSITE" id="PS50146">
    <property type="entry name" value="DAGK"/>
    <property type="match status" value="1"/>
</dbReference>
<dbReference type="InterPro" id="IPR017438">
    <property type="entry name" value="ATP-NAD_kinase_N"/>
</dbReference>
<evidence type="ECO:0000256" key="5">
    <source>
        <dbReference type="ARBA" id="ARBA00022989"/>
    </source>
</evidence>
<dbReference type="Pfam" id="PF01569">
    <property type="entry name" value="PAP2"/>
    <property type="match status" value="1"/>
</dbReference>
<dbReference type="Proteomes" id="UP000655570">
    <property type="component" value="Unassembled WGS sequence"/>
</dbReference>
<evidence type="ECO:0000313" key="8">
    <source>
        <dbReference type="EMBL" id="MBD7981268.1"/>
    </source>
</evidence>
<reference evidence="8 9" key="1">
    <citation type="submission" date="2020-08" db="EMBL/GenBank/DDBJ databases">
        <title>A Genomic Blueprint of the Chicken Gut Microbiome.</title>
        <authorList>
            <person name="Gilroy R."/>
            <person name="Ravi A."/>
            <person name="Getino M."/>
            <person name="Pursley I."/>
            <person name="Horton D.L."/>
            <person name="Alikhan N.-F."/>
            <person name="Baker D."/>
            <person name="Gharbi K."/>
            <person name="Hall N."/>
            <person name="Watson M."/>
            <person name="Adriaenssens E.M."/>
            <person name="Foster-Nyarko E."/>
            <person name="Jarju S."/>
            <person name="Secka A."/>
            <person name="Antonio M."/>
            <person name="Oren A."/>
            <person name="Chaudhuri R."/>
            <person name="La Ragione R.M."/>
            <person name="Hildebrand F."/>
            <person name="Pallen M.J."/>
        </authorList>
    </citation>
    <scope>NUCLEOTIDE SEQUENCE [LARGE SCALE GENOMIC DNA]</scope>
    <source>
        <strain evidence="8 9">Sa2CUA9</strain>
    </source>
</reference>
<dbReference type="SMART" id="SM00046">
    <property type="entry name" value="DAGKc"/>
    <property type="match status" value="1"/>
</dbReference>